<feature type="domain" description="MrpR N-terminal core-binding" evidence="1">
    <location>
        <begin position="1"/>
        <end position="74"/>
    </location>
</feature>
<keyword evidence="3" id="KW-1185">Reference proteome</keyword>
<accession>A0A2N3LF74</accession>
<dbReference type="Proteomes" id="UP000233440">
    <property type="component" value="Unassembled WGS sequence"/>
</dbReference>
<evidence type="ECO:0000313" key="3">
    <source>
        <dbReference type="Proteomes" id="UP000233440"/>
    </source>
</evidence>
<reference evidence="2 3" key="1">
    <citation type="submission" date="2017-11" db="EMBL/GenBank/DDBJ databases">
        <title>Bacillus camelliae sp. nov., isolated from pu'er tea.</title>
        <authorList>
            <person name="Niu L."/>
        </authorList>
    </citation>
    <scope>NUCLEOTIDE SEQUENCE [LARGE SCALE GENOMIC DNA]</scope>
    <source>
        <strain evidence="2 3">7578-1</strain>
    </source>
</reference>
<dbReference type="AlphaFoldDB" id="A0A2N3LF74"/>
<name>A0A2N3LF74_9BACI</name>
<protein>
    <recommendedName>
        <fullName evidence="1">MrpR N-terminal core-binding domain-containing protein</fullName>
    </recommendedName>
</protein>
<dbReference type="OrthoDB" id="2086953at2"/>
<dbReference type="EMBL" id="PIQO01000020">
    <property type="protein sequence ID" value="PKR83249.1"/>
    <property type="molecule type" value="Genomic_DNA"/>
</dbReference>
<proteinExistence type="predicted"/>
<dbReference type="Pfam" id="PF22822">
    <property type="entry name" value="MrpR_N_CB"/>
    <property type="match status" value="1"/>
</dbReference>
<evidence type="ECO:0000259" key="1">
    <source>
        <dbReference type="Pfam" id="PF22822"/>
    </source>
</evidence>
<dbReference type="RefSeq" id="WP_101355944.1">
    <property type="nucleotide sequence ID" value="NZ_PIQO01000020.1"/>
</dbReference>
<organism evidence="2 3">
    <name type="scientific">Heyndrickxia camelliae</name>
    <dbReference type="NCBI Taxonomy" id="1707093"/>
    <lineage>
        <taxon>Bacteria</taxon>
        <taxon>Bacillati</taxon>
        <taxon>Bacillota</taxon>
        <taxon>Bacilli</taxon>
        <taxon>Bacillales</taxon>
        <taxon>Bacillaceae</taxon>
        <taxon>Heyndrickxia</taxon>
    </lineage>
</organism>
<comment type="caution">
    <text evidence="2">The sequence shown here is derived from an EMBL/GenBank/DDBJ whole genome shotgun (WGS) entry which is preliminary data.</text>
</comment>
<sequence length="98" mass="11751">MYNETIKKKYLNNNKNALEKLFSLSSHYEEMYKTDLCDFNLTQFKIFISETRNKSKEDLFATVDSINDYVDWSIREGIKKSNINPLAILDEEWMDDFF</sequence>
<gene>
    <name evidence="2" type="ORF">CWO92_19795</name>
</gene>
<evidence type="ECO:0000313" key="2">
    <source>
        <dbReference type="EMBL" id="PKR83249.1"/>
    </source>
</evidence>
<dbReference type="InterPro" id="IPR055009">
    <property type="entry name" value="MrpR_N_CB"/>
</dbReference>